<organism evidence="2 3">
    <name type="scientific">Cellulomonas fulva</name>
    <dbReference type="NCBI Taxonomy" id="2835530"/>
    <lineage>
        <taxon>Bacteria</taxon>
        <taxon>Bacillati</taxon>
        <taxon>Actinomycetota</taxon>
        <taxon>Actinomycetes</taxon>
        <taxon>Micrococcales</taxon>
        <taxon>Cellulomonadaceae</taxon>
        <taxon>Cellulomonas</taxon>
    </lineage>
</organism>
<feature type="chain" id="PRO_5046937426" description="Alpha-amylase" evidence="1">
    <location>
        <begin position="25"/>
        <end position="869"/>
    </location>
</feature>
<gene>
    <name evidence="2" type="ORF">KIN34_04415</name>
</gene>
<dbReference type="RefSeq" id="WP_214347224.1">
    <property type="nucleotide sequence ID" value="NZ_JAHBOH010000001.1"/>
</dbReference>
<accession>A0ABS5TWJ4</accession>
<keyword evidence="3" id="KW-1185">Reference proteome</keyword>
<proteinExistence type="predicted"/>
<evidence type="ECO:0000313" key="2">
    <source>
        <dbReference type="EMBL" id="MBT0993528.1"/>
    </source>
</evidence>
<comment type="caution">
    <text evidence="2">The sequence shown here is derived from an EMBL/GenBank/DDBJ whole genome shotgun (WGS) entry which is preliminary data.</text>
</comment>
<sequence length="869" mass="89587">MRRLRAVTGTVAGLALAVAGIVPAATTAAAAGQTISGVVTLPGGPEEAALDALAVMYAPAGTQDYRTVDVTTTGAFSIGSLAPGKYHVCAYTSAYFDAAGNLAKPYNVLNACFDTVDYFGSRGVLDVTGGDLTGLTLALPWGRTISGTVALGEGADPEWLRGVKVSAWVDGTGGFIGNTAMVDPDTGRYTVAGLYPRVYPVDVAGAWYTDPATGAQVTPELATVTREGVDVTAGNATGVDATLAVSPVTDEFTLRPKPELTGSPVVGGTLTAMTTAWTPAATSFTYRWYRNGSQIPGATSKTYTVQAADVDTGIHVTVKGLAPGIASADVHSTFVTIRDTFTTVGVPSVTGGRAVGSTLTCATGTWAPTPSVIGVEWRRGARPVGYQPTYTVQAADAGQQLRCHVFASRGDRPQVTVASAPVTVLRTFTTAGTVAVAGSPQLGGTLTASVSGTTPVASDVRYRWLRDGTAIPGAVSSSYVVTREDSLATLRAQAVVSRSGFADATASAQVQVPGFFDATPAPVVNGDVRRGSTLTVTVPAWTPAATFEYQWLRDGAAIAGASAATYTLTASDEGATVSVRVVGSRASFVARSATSAGVDVPRSFAHVPTPTISGATTTGATLTATTGDWSPTPETFGYQWLRNGAEIAGADGPSYLVAETDGGTRISVRVTATHAGYVAASRVSAAVAVPLREFTTAPTPTITGTARAGYRLTAKRGTWVAAPTTVTYRWFRNGKVITGATSSTYLLTTADQGRKISVAVTASRAGYRSTVRHSAKTTVLREFTAAPKPTISGTARVGGTLVVKRGAWTPAPTAYTYQWFRGGKAISGATTQNYVVRTADRGHKLTVTVTATRSGFLTLTRRSAVVVPR</sequence>
<evidence type="ECO:0000313" key="3">
    <source>
        <dbReference type="Proteomes" id="UP000722125"/>
    </source>
</evidence>
<name>A0ABS5TWJ4_9CELL</name>
<keyword evidence="1" id="KW-0732">Signal</keyword>
<feature type="signal peptide" evidence="1">
    <location>
        <begin position="1"/>
        <end position="24"/>
    </location>
</feature>
<reference evidence="2 3" key="1">
    <citation type="submission" date="2021-05" db="EMBL/GenBank/DDBJ databases">
        <title>Description of Cellulomonas sp. DKR-3 sp. nov.</title>
        <authorList>
            <person name="Dahal R.H."/>
            <person name="Chaudhary D.K."/>
        </authorList>
    </citation>
    <scope>NUCLEOTIDE SEQUENCE [LARGE SCALE GENOMIC DNA]</scope>
    <source>
        <strain evidence="2 3">DKR-3</strain>
    </source>
</reference>
<dbReference type="Proteomes" id="UP000722125">
    <property type="component" value="Unassembled WGS sequence"/>
</dbReference>
<dbReference type="EMBL" id="JAHBOH010000001">
    <property type="protein sequence ID" value="MBT0993528.1"/>
    <property type="molecule type" value="Genomic_DNA"/>
</dbReference>
<protein>
    <recommendedName>
        <fullName evidence="4">Alpha-amylase</fullName>
    </recommendedName>
</protein>
<evidence type="ECO:0000256" key="1">
    <source>
        <dbReference type="SAM" id="SignalP"/>
    </source>
</evidence>
<dbReference type="Gene3D" id="2.60.40.2700">
    <property type="match status" value="7"/>
</dbReference>
<evidence type="ECO:0008006" key="4">
    <source>
        <dbReference type="Google" id="ProtNLM"/>
    </source>
</evidence>